<evidence type="ECO:0000313" key="9">
    <source>
        <dbReference type="Proteomes" id="UP000027178"/>
    </source>
</evidence>
<dbReference type="Gene3D" id="1.10.357.10">
    <property type="entry name" value="Tetracycline Repressor, domain 2"/>
    <property type="match status" value="1"/>
</dbReference>
<evidence type="ECO:0000256" key="6">
    <source>
        <dbReference type="SAM" id="Phobius"/>
    </source>
</evidence>
<evidence type="ECO:0000256" key="1">
    <source>
        <dbReference type="ARBA" id="ARBA00023015"/>
    </source>
</evidence>
<dbReference type="eggNOG" id="COG1309">
    <property type="taxonomic scope" value="Bacteria"/>
</dbReference>
<keyword evidence="2 4" id="KW-0238">DNA-binding</keyword>
<dbReference type="InterPro" id="IPR009057">
    <property type="entry name" value="Homeodomain-like_sf"/>
</dbReference>
<gene>
    <name evidence="8" type="ORF">KCH_17050</name>
</gene>
<feature type="compositionally biased region" description="Pro residues" evidence="5">
    <location>
        <begin position="155"/>
        <end position="169"/>
    </location>
</feature>
<proteinExistence type="predicted"/>
<dbReference type="PATRIC" id="fig|1348663.4.peg.1639"/>
<feature type="compositionally biased region" description="Low complexity" evidence="5">
    <location>
        <begin position="193"/>
        <end position="203"/>
    </location>
</feature>
<feature type="domain" description="HTH tetR-type" evidence="7">
    <location>
        <begin position="12"/>
        <end position="72"/>
    </location>
</feature>
<keyword evidence="1" id="KW-0805">Transcription regulation</keyword>
<sequence length="337" mass="35214">MAIKERRARERAEREQLIVRAARELAETEGWDAVTTRRLAERIEYSQPVLYSHFAGKDAIVAAVAVEGCAELAVQLRAAAAGSAEPRAAFAAVARAYLAFAAANPALYDAIFTMANPLPYGTPEAPPPCTRRSPRSPTRPPRAPPPRASTRPATPNSPGPPCTAWPPSPAAAGSDRTSTTAAWRPFPPSSDGPSPATAAAPRPSEQEDGRAHPAPPRGERQHEPDRTSGHRGHGCGRAGLATYAIVSVLARDWTGCDTHLEPGSRGALAALFPFLFVLVAAGGAFLGSATGWTGLRERADDPEVVRLLGVAVGILLTAFALVLLLGGSADPSACPVP</sequence>
<feature type="compositionally biased region" description="Pro residues" evidence="5">
    <location>
        <begin position="137"/>
        <end position="147"/>
    </location>
</feature>
<feature type="compositionally biased region" description="Basic and acidic residues" evidence="5">
    <location>
        <begin position="204"/>
        <end position="228"/>
    </location>
</feature>
<dbReference type="AlphaFoldDB" id="A0A066Z2Y8"/>
<dbReference type="PRINTS" id="PR00455">
    <property type="entry name" value="HTHTETR"/>
</dbReference>
<dbReference type="PANTHER" id="PTHR30055">
    <property type="entry name" value="HTH-TYPE TRANSCRIPTIONAL REGULATOR RUTR"/>
    <property type="match status" value="1"/>
</dbReference>
<dbReference type="SUPFAM" id="SSF46689">
    <property type="entry name" value="Homeodomain-like"/>
    <property type="match status" value="1"/>
</dbReference>
<dbReference type="HOGENOM" id="CLU_823307_0_0_11"/>
<keyword evidence="9" id="KW-1185">Reference proteome</keyword>
<dbReference type="InterPro" id="IPR001647">
    <property type="entry name" value="HTH_TetR"/>
</dbReference>
<keyword evidence="6" id="KW-0472">Membrane</keyword>
<keyword evidence="3" id="KW-0804">Transcription</keyword>
<feature type="DNA-binding region" description="H-T-H motif" evidence="4">
    <location>
        <begin position="35"/>
        <end position="54"/>
    </location>
</feature>
<name>A0A066Z2Y8_9ACTN</name>
<reference evidence="8 9" key="1">
    <citation type="submission" date="2014-05" db="EMBL/GenBank/DDBJ databases">
        <title>Draft Genome Sequence of Kitasatospora cheerisanensis KCTC 2395.</title>
        <authorList>
            <person name="Nam D.H."/>
        </authorList>
    </citation>
    <scope>NUCLEOTIDE SEQUENCE [LARGE SCALE GENOMIC DNA]</scope>
    <source>
        <strain evidence="8 9">KCTC 2395</strain>
    </source>
</reference>
<dbReference type="Proteomes" id="UP000027178">
    <property type="component" value="Unassembled WGS sequence"/>
</dbReference>
<dbReference type="PROSITE" id="PS50977">
    <property type="entry name" value="HTH_TETR_2"/>
    <property type="match status" value="1"/>
</dbReference>
<keyword evidence="6" id="KW-0812">Transmembrane</keyword>
<feature type="region of interest" description="Disordered" evidence="5">
    <location>
        <begin position="123"/>
        <end position="234"/>
    </location>
</feature>
<evidence type="ECO:0000313" key="8">
    <source>
        <dbReference type="EMBL" id="KDN86609.1"/>
    </source>
</evidence>
<dbReference type="InterPro" id="IPR036271">
    <property type="entry name" value="Tet_transcr_reg_TetR-rel_C_sf"/>
</dbReference>
<protein>
    <recommendedName>
        <fullName evidence="7">HTH tetR-type domain-containing protein</fullName>
    </recommendedName>
</protein>
<evidence type="ECO:0000256" key="5">
    <source>
        <dbReference type="SAM" id="MobiDB-lite"/>
    </source>
</evidence>
<evidence type="ECO:0000259" key="7">
    <source>
        <dbReference type="PROSITE" id="PS50977"/>
    </source>
</evidence>
<dbReference type="GO" id="GO:0000976">
    <property type="term" value="F:transcription cis-regulatory region binding"/>
    <property type="evidence" value="ECO:0007669"/>
    <property type="project" value="TreeGrafter"/>
</dbReference>
<evidence type="ECO:0000256" key="4">
    <source>
        <dbReference type="PROSITE-ProRule" id="PRU00335"/>
    </source>
</evidence>
<dbReference type="Pfam" id="PF00440">
    <property type="entry name" value="TetR_N"/>
    <property type="match status" value="1"/>
</dbReference>
<accession>A0A066Z2Y8</accession>
<dbReference type="GO" id="GO:0003700">
    <property type="term" value="F:DNA-binding transcription factor activity"/>
    <property type="evidence" value="ECO:0007669"/>
    <property type="project" value="TreeGrafter"/>
</dbReference>
<dbReference type="PANTHER" id="PTHR30055:SF234">
    <property type="entry name" value="HTH-TYPE TRANSCRIPTIONAL REGULATOR BETI"/>
    <property type="match status" value="1"/>
</dbReference>
<organism evidence="8 9">
    <name type="scientific">Kitasatospora cheerisanensis KCTC 2395</name>
    <dbReference type="NCBI Taxonomy" id="1348663"/>
    <lineage>
        <taxon>Bacteria</taxon>
        <taxon>Bacillati</taxon>
        <taxon>Actinomycetota</taxon>
        <taxon>Actinomycetes</taxon>
        <taxon>Kitasatosporales</taxon>
        <taxon>Streptomycetaceae</taxon>
        <taxon>Kitasatospora</taxon>
    </lineage>
</organism>
<feature type="transmembrane region" description="Helical" evidence="6">
    <location>
        <begin position="304"/>
        <end position="325"/>
    </location>
</feature>
<keyword evidence="6" id="KW-1133">Transmembrane helix</keyword>
<dbReference type="InterPro" id="IPR050109">
    <property type="entry name" value="HTH-type_TetR-like_transc_reg"/>
</dbReference>
<evidence type="ECO:0000256" key="2">
    <source>
        <dbReference type="ARBA" id="ARBA00023125"/>
    </source>
</evidence>
<dbReference type="EMBL" id="JNBY01000068">
    <property type="protein sequence ID" value="KDN86609.1"/>
    <property type="molecule type" value="Genomic_DNA"/>
</dbReference>
<feature type="transmembrane region" description="Helical" evidence="6">
    <location>
        <begin position="268"/>
        <end position="292"/>
    </location>
</feature>
<comment type="caution">
    <text evidence="8">The sequence shown here is derived from an EMBL/GenBank/DDBJ whole genome shotgun (WGS) entry which is preliminary data.</text>
</comment>
<dbReference type="SUPFAM" id="SSF48498">
    <property type="entry name" value="Tetracyclin repressor-like, C-terminal domain"/>
    <property type="match status" value="1"/>
</dbReference>
<evidence type="ECO:0000256" key="3">
    <source>
        <dbReference type="ARBA" id="ARBA00023163"/>
    </source>
</evidence>